<keyword evidence="5" id="KW-0677">Repeat</keyword>
<evidence type="ECO:0000256" key="6">
    <source>
        <dbReference type="ARBA" id="ARBA00022801"/>
    </source>
</evidence>
<feature type="repeat" description="Hemopexin" evidence="16">
    <location>
        <begin position="405"/>
        <end position="451"/>
    </location>
</feature>
<evidence type="ECO:0000256" key="5">
    <source>
        <dbReference type="ARBA" id="ARBA00022737"/>
    </source>
</evidence>
<feature type="repeat" description="Hemopexin" evidence="16">
    <location>
        <begin position="265"/>
        <end position="312"/>
    </location>
</feature>
<feature type="repeat" description="Hemopexin" evidence="16">
    <location>
        <begin position="313"/>
        <end position="351"/>
    </location>
</feature>
<feature type="binding site" evidence="14">
    <location>
        <position position="135"/>
    </location>
    <ligand>
        <name>Ca(2+)</name>
        <dbReference type="ChEBI" id="CHEBI:29108"/>
        <label>2</label>
    </ligand>
</feature>
<feature type="active site" evidence="12">
    <location>
        <position position="195"/>
    </location>
</feature>
<reference evidence="19" key="2">
    <citation type="submission" date="2025-08" db="UniProtKB">
        <authorList>
            <consortium name="Ensembl"/>
        </authorList>
    </citation>
    <scope>IDENTIFICATION</scope>
</reference>
<keyword evidence="20" id="KW-1185">Reference proteome</keyword>
<feature type="region of interest" description="Disordered" evidence="17">
    <location>
        <begin position="241"/>
        <end position="263"/>
    </location>
</feature>
<dbReference type="Gene3D" id="2.110.10.10">
    <property type="entry name" value="Hemopexin-like domain"/>
    <property type="match status" value="2"/>
</dbReference>
<dbReference type="FunFam" id="2.110.10.10:FF:000008">
    <property type="entry name" value="Matrix metallopeptidase 19"/>
    <property type="match status" value="1"/>
</dbReference>
<name>A0AAY4C8N1_9TELE</name>
<feature type="binding site" evidence="14">
    <location>
        <position position="176"/>
    </location>
    <ligand>
        <name>Ca(2+)</name>
        <dbReference type="ChEBI" id="CHEBI:29108"/>
        <label>1</label>
    </ligand>
</feature>
<dbReference type="PRINTS" id="PR00138">
    <property type="entry name" value="MATRIXIN"/>
</dbReference>
<dbReference type="InterPro" id="IPR036375">
    <property type="entry name" value="Hemopexin-like_dom_sf"/>
</dbReference>
<evidence type="ECO:0000259" key="18">
    <source>
        <dbReference type="SMART" id="SM00235"/>
    </source>
</evidence>
<dbReference type="PANTHER" id="PTHR10201:SF166">
    <property type="entry name" value="MATRIX METALLOPROTEINASE-19"/>
    <property type="match status" value="1"/>
</dbReference>
<evidence type="ECO:0000256" key="7">
    <source>
        <dbReference type="ARBA" id="ARBA00022833"/>
    </source>
</evidence>
<feature type="binding site" description="in inhibited form" evidence="14">
    <location>
        <position position="67"/>
    </location>
    <ligand>
        <name>Zn(2+)</name>
        <dbReference type="ChEBI" id="CHEBI:29105"/>
        <label>2</label>
        <note>catalytic</note>
    </ligand>
</feature>
<dbReference type="InterPro" id="IPR036365">
    <property type="entry name" value="PGBD-like_sf"/>
</dbReference>
<keyword evidence="3 13" id="KW-0479">Metal-binding</keyword>
<dbReference type="GeneTree" id="ENSGT00940000158593"/>
<dbReference type="Pfam" id="PF00045">
    <property type="entry name" value="Hemopexin"/>
    <property type="match status" value="4"/>
</dbReference>
<feature type="binding site" evidence="14">
    <location>
        <position position="153"/>
    </location>
    <ligand>
        <name>Ca(2+)</name>
        <dbReference type="ChEBI" id="CHEBI:29108"/>
        <label>3</label>
    </ligand>
</feature>
<evidence type="ECO:0000256" key="14">
    <source>
        <dbReference type="PIRSR" id="PIRSR621190-2"/>
    </source>
</evidence>
<keyword evidence="2" id="KW-0645">Protease</keyword>
<feature type="binding site" evidence="14">
    <location>
        <position position="173"/>
    </location>
    <ligand>
        <name>Ca(2+)</name>
        <dbReference type="ChEBI" id="CHEBI:29108"/>
        <label>3</label>
    </ligand>
</feature>
<dbReference type="GO" id="GO:0030198">
    <property type="term" value="P:extracellular matrix organization"/>
    <property type="evidence" value="ECO:0007669"/>
    <property type="project" value="TreeGrafter"/>
</dbReference>
<dbReference type="InterPro" id="IPR000585">
    <property type="entry name" value="Hemopexin-like_dom"/>
</dbReference>
<feature type="binding site" evidence="14">
    <location>
        <position position="161"/>
    </location>
    <ligand>
        <name>Zn(2+)</name>
        <dbReference type="ChEBI" id="CHEBI:29105"/>
        <label>1</label>
    </ligand>
</feature>
<dbReference type="InterPro" id="IPR006026">
    <property type="entry name" value="Peptidase_Metallo"/>
</dbReference>
<feature type="binding site" evidence="14">
    <location>
        <position position="409"/>
    </location>
    <ligand>
        <name>Ca(2+)</name>
        <dbReference type="ChEBI" id="CHEBI:29108"/>
        <label>4</label>
    </ligand>
</feature>
<feature type="binding site" evidence="14">
    <location>
        <position position="362"/>
    </location>
    <ligand>
        <name>Ca(2+)</name>
        <dbReference type="ChEBI" id="CHEBI:29108"/>
        <label>5</label>
    </ligand>
</feature>
<dbReference type="SUPFAM" id="SSF55486">
    <property type="entry name" value="Metalloproteases ('zincins'), catalytic domain"/>
    <property type="match status" value="1"/>
</dbReference>
<comment type="cofactor">
    <cofactor evidence="14">
        <name>Zn(2+)</name>
        <dbReference type="ChEBI" id="CHEBI:29105"/>
    </cofactor>
    <text evidence="14">Binds 2 Zn(2+) ions per subunit.</text>
</comment>
<keyword evidence="8 14" id="KW-0106">Calcium</keyword>
<dbReference type="PANTHER" id="PTHR10201">
    <property type="entry name" value="MATRIX METALLOPROTEINASE"/>
    <property type="match status" value="1"/>
</dbReference>
<dbReference type="Pfam" id="PF00413">
    <property type="entry name" value="Peptidase_M10"/>
    <property type="match status" value="1"/>
</dbReference>
<dbReference type="GO" id="GO:0005615">
    <property type="term" value="C:extracellular space"/>
    <property type="evidence" value="ECO:0007669"/>
    <property type="project" value="TreeGrafter"/>
</dbReference>
<dbReference type="GO" id="GO:0031012">
    <property type="term" value="C:extracellular matrix"/>
    <property type="evidence" value="ECO:0007669"/>
    <property type="project" value="InterPro"/>
</dbReference>
<accession>A0AAY4C8N1</accession>
<evidence type="ECO:0000256" key="8">
    <source>
        <dbReference type="ARBA" id="ARBA00022837"/>
    </source>
</evidence>
<reference evidence="19" key="3">
    <citation type="submission" date="2025-09" db="UniProtKB">
        <authorList>
            <consortium name="Ensembl"/>
        </authorList>
    </citation>
    <scope>IDENTIFICATION</scope>
</reference>
<evidence type="ECO:0000256" key="2">
    <source>
        <dbReference type="ARBA" id="ARBA00022670"/>
    </source>
</evidence>
<dbReference type="InterPro" id="IPR021190">
    <property type="entry name" value="Pept_M10A"/>
</dbReference>
<dbReference type="PIRSF" id="PIRSF001191">
    <property type="entry name" value="Peptidase_M10A_matrix"/>
    <property type="match status" value="1"/>
</dbReference>
<evidence type="ECO:0000256" key="12">
    <source>
        <dbReference type="PIRSR" id="PIRSR001191-1"/>
    </source>
</evidence>
<feature type="repeat" description="Hemopexin" evidence="16">
    <location>
        <begin position="356"/>
        <end position="404"/>
    </location>
</feature>
<feature type="binding site" evidence="14">
    <location>
        <position position="317"/>
    </location>
    <ligand>
        <name>Ca(2+)</name>
        <dbReference type="ChEBI" id="CHEBI:29108"/>
        <label>4</label>
    </ligand>
</feature>
<feature type="binding site" evidence="13">
    <location>
        <position position="198"/>
    </location>
    <ligand>
        <name>Zn(2+)</name>
        <dbReference type="ChEBI" id="CHEBI:29105"/>
        <label>2</label>
        <note>catalytic</note>
    </ligand>
</feature>
<feature type="binding site" evidence="14">
    <location>
        <position position="273"/>
    </location>
    <ligand>
        <name>Ca(2+)</name>
        <dbReference type="ChEBI" id="CHEBI:29108"/>
        <label>4</label>
    </ligand>
</feature>
<evidence type="ECO:0000313" key="20">
    <source>
        <dbReference type="Proteomes" id="UP000694580"/>
    </source>
</evidence>
<dbReference type="GO" id="GO:0008270">
    <property type="term" value="F:zinc ion binding"/>
    <property type="evidence" value="ECO:0007669"/>
    <property type="project" value="InterPro"/>
</dbReference>
<dbReference type="PROSITE" id="PS00024">
    <property type="entry name" value="HEMOPEXIN"/>
    <property type="match status" value="1"/>
</dbReference>
<dbReference type="Ensembl" id="ENSDCDT00010036365.1">
    <property type="protein sequence ID" value="ENSDCDP00010029418.1"/>
    <property type="gene ID" value="ENSDCDG00010018560.1"/>
</dbReference>
<gene>
    <name evidence="19" type="primary">MMP19</name>
</gene>
<proteinExistence type="inferred from homology"/>
<evidence type="ECO:0000256" key="9">
    <source>
        <dbReference type="ARBA" id="ARBA00023049"/>
    </source>
</evidence>
<comment type="similarity">
    <text evidence="1">Belongs to the peptidase M10A family.</text>
</comment>
<protein>
    <recommendedName>
        <fullName evidence="18">Peptidase metallopeptidase domain-containing protein</fullName>
    </recommendedName>
</protein>
<feature type="domain" description="Peptidase metallopeptidase" evidence="18">
    <location>
        <begin position="82"/>
        <end position="239"/>
    </location>
</feature>
<dbReference type="CDD" id="cd00094">
    <property type="entry name" value="HX"/>
    <property type="match status" value="1"/>
</dbReference>
<feature type="binding site" evidence="14">
    <location>
        <position position="101"/>
    </location>
    <ligand>
        <name>Ca(2+)</name>
        <dbReference type="ChEBI" id="CHEBI:29108"/>
        <label>1</label>
    </ligand>
</feature>
<feature type="modified residue" description="Phosphotyrosine; by PKDCC" evidence="15">
    <location>
        <position position="348"/>
    </location>
</feature>
<evidence type="ECO:0000256" key="11">
    <source>
        <dbReference type="ARBA" id="ARBA00023157"/>
    </source>
</evidence>
<reference evidence="19 20" key="1">
    <citation type="submission" date="2020-06" db="EMBL/GenBank/DDBJ databases">
        <authorList>
            <consortium name="Wellcome Sanger Institute Data Sharing"/>
        </authorList>
    </citation>
    <scope>NUCLEOTIDE SEQUENCE [LARGE SCALE GENOMIC DNA]</scope>
</reference>
<evidence type="ECO:0000256" key="1">
    <source>
        <dbReference type="ARBA" id="ARBA00010370"/>
    </source>
</evidence>
<organism evidence="19 20">
    <name type="scientific">Denticeps clupeoides</name>
    <name type="common">denticle herring</name>
    <dbReference type="NCBI Taxonomy" id="299321"/>
    <lineage>
        <taxon>Eukaryota</taxon>
        <taxon>Metazoa</taxon>
        <taxon>Chordata</taxon>
        <taxon>Craniata</taxon>
        <taxon>Vertebrata</taxon>
        <taxon>Euteleostomi</taxon>
        <taxon>Actinopterygii</taxon>
        <taxon>Neopterygii</taxon>
        <taxon>Teleostei</taxon>
        <taxon>Clupei</taxon>
        <taxon>Clupeiformes</taxon>
        <taxon>Denticipitoidei</taxon>
        <taxon>Denticipitidae</taxon>
        <taxon>Denticeps</taxon>
    </lineage>
</organism>
<dbReference type="InterPro" id="IPR033739">
    <property type="entry name" value="M10A_MMP"/>
</dbReference>
<evidence type="ECO:0000256" key="17">
    <source>
        <dbReference type="SAM" id="MobiDB-lite"/>
    </source>
</evidence>
<dbReference type="SMART" id="SM00235">
    <property type="entry name" value="ZnMc"/>
    <property type="match status" value="1"/>
</dbReference>
<keyword evidence="9" id="KW-0482">Metalloprotease</keyword>
<keyword evidence="6" id="KW-0378">Hydrolase</keyword>
<feature type="binding site" evidence="14">
    <location>
        <position position="319"/>
    </location>
    <ligand>
        <name>Ca(2+)</name>
        <dbReference type="ChEBI" id="CHEBI:29108"/>
        <label>5</label>
    </ligand>
</feature>
<dbReference type="FunFam" id="2.110.10.10:FF:000021">
    <property type="entry name" value="Matrix metallopeptidase 19"/>
    <property type="match status" value="1"/>
</dbReference>
<evidence type="ECO:0000256" key="4">
    <source>
        <dbReference type="ARBA" id="ARBA00022729"/>
    </source>
</evidence>
<evidence type="ECO:0000256" key="15">
    <source>
        <dbReference type="PIRSR" id="PIRSR621190-4"/>
    </source>
</evidence>
<feature type="binding site" evidence="13">
    <location>
        <position position="194"/>
    </location>
    <ligand>
        <name>Zn(2+)</name>
        <dbReference type="ChEBI" id="CHEBI:29105"/>
        <label>2</label>
        <note>catalytic</note>
    </ligand>
</feature>
<dbReference type="AlphaFoldDB" id="A0AAY4C8N1"/>
<evidence type="ECO:0000313" key="19">
    <source>
        <dbReference type="Ensembl" id="ENSDCDP00010029418.1"/>
    </source>
</evidence>
<feature type="binding site" evidence="13">
    <location>
        <position position="204"/>
    </location>
    <ligand>
        <name>Zn(2+)</name>
        <dbReference type="ChEBI" id="CHEBI:29105"/>
        <label>2</label>
        <note>catalytic</note>
    </ligand>
</feature>
<keyword evidence="11" id="KW-1015">Disulfide bond</keyword>
<dbReference type="GO" id="GO:0004222">
    <property type="term" value="F:metalloendopeptidase activity"/>
    <property type="evidence" value="ECO:0007669"/>
    <property type="project" value="InterPro"/>
</dbReference>
<dbReference type="CDD" id="cd04278">
    <property type="entry name" value="ZnMc_MMP"/>
    <property type="match status" value="1"/>
</dbReference>
<dbReference type="InterPro" id="IPR024079">
    <property type="entry name" value="MetalloPept_cat_dom_sf"/>
</dbReference>
<keyword evidence="4" id="KW-0732">Signal</keyword>
<evidence type="ECO:0000256" key="3">
    <source>
        <dbReference type="ARBA" id="ARBA00022723"/>
    </source>
</evidence>
<keyword evidence="10" id="KW-0865">Zymogen</keyword>
<dbReference type="SUPFAM" id="SSF50923">
    <property type="entry name" value="Hemopexin-like domain"/>
    <property type="match status" value="1"/>
</dbReference>
<feature type="binding site" evidence="14">
    <location>
        <position position="176"/>
    </location>
    <ligand>
        <name>Ca(2+)</name>
        <dbReference type="ChEBI" id="CHEBI:29108"/>
        <label>3</label>
    </ligand>
</feature>
<dbReference type="GO" id="GO:0006508">
    <property type="term" value="P:proteolysis"/>
    <property type="evidence" value="ECO:0007669"/>
    <property type="project" value="UniProtKB-KW"/>
</dbReference>
<dbReference type="InterPro" id="IPR018486">
    <property type="entry name" value="Hemopexin_CS"/>
</dbReference>
<comment type="cofactor">
    <cofactor evidence="14">
        <name>Ca(2+)</name>
        <dbReference type="ChEBI" id="CHEBI:29108"/>
    </cofactor>
    <text evidence="14">Can bind about 5 Ca(2+) ions per subunit.</text>
</comment>
<dbReference type="SMART" id="SM00120">
    <property type="entry name" value="HX"/>
    <property type="match status" value="4"/>
</dbReference>
<dbReference type="SUPFAM" id="SSF47090">
    <property type="entry name" value="PGBD-like"/>
    <property type="match status" value="1"/>
</dbReference>
<keyword evidence="7 13" id="KW-0862">Zinc</keyword>
<sequence>MWGAVCGNGAQNRDLIRLNISGEILKRRFVNTYSPNYSTRIFQKISGLPITGKVDQATLEKMRGPRCGIEDPFNQKSMKYRLFGTWRKRNLTYRIYNYSPDMGKEEIKRAIRSAFKYWSSVTPLSFREVDYGRPDIKLAFHGNDRVYCSSPFDGRGHVLAHAEAPPSGIIHFDSDEFWTEGKYIGTNLRIVAAHEIGHALGLGHSQYSGAIMAPNYAGYRQEFKLHSDDIRGIQALYGKRVPEENGSGSGPVPTTAPSAGRTVAPDPCEAKLDAIMLGPWKKTFVFSGDYFWTVTDNGHNEPIRINLLWRGLPGNLDAAVHSQRTNKTYFLKGDKVWRYTGILLDYGYPKQLQRIPANIDAAFYLAKNKKMFFFKGSGYWQWDELFYNDLSIYPKPISRLFTGLPSNLDAAFTWTNGKIYFFKGDKYWRVNSQLEVDKGYPRSTRENWMRCWWTQPLVRTAVKATENTESVNGRLCWVLRACVAQFGAVFSQVPVSTFLPH</sequence>
<dbReference type="Gene3D" id="3.40.390.10">
    <property type="entry name" value="Collagenase (Catalytic Domain)"/>
    <property type="match status" value="1"/>
</dbReference>
<dbReference type="PROSITE" id="PS51642">
    <property type="entry name" value="HEMOPEXIN_2"/>
    <property type="match status" value="4"/>
</dbReference>
<evidence type="ECO:0000256" key="16">
    <source>
        <dbReference type="PROSITE-ProRule" id="PRU01011"/>
    </source>
</evidence>
<feature type="binding site" evidence="14">
    <location>
        <position position="154"/>
    </location>
    <ligand>
        <name>Ca(2+)</name>
        <dbReference type="ChEBI" id="CHEBI:29108"/>
        <label>3</label>
    </ligand>
</feature>
<dbReference type="InterPro" id="IPR001818">
    <property type="entry name" value="Pept_M10_metallopeptidase"/>
</dbReference>
<feature type="binding site" evidence="14">
    <location>
        <position position="212"/>
    </location>
    <ligand>
        <name>Zn(2+)</name>
        <dbReference type="ChEBI" id="CHEBI:29105"/>
        <label>2</label>
        <note>catalytic</note>
    </ligand>
</feature>
<dbReference type="Proteomes" id="UP000694580">
    <property type="component" value="Chromosome 12"/>
</dbReference>
<feature type="binding site" evidence="14">
    <location>
        <position position="171"/>
    </location>
    <ligand>
        <name>Zn(2+)</name>
        <dbReference type="ChEBI" id="CHEBI:29105"/>
        <label>1</label>
    </ligand>
</feature>
<feature type="binding site" evidence="14">
    <location>
        <position position="275"/>
    </location>
    <ligand>
        <name>Ca(2+)</name>
        <dbReference type="ChEBI" id="CHEBI:29108"/>
        <label>5</label>
    </ligand>
</feature>
<evidence type="ECO:0000256" key="13">
    <source>
        <dbReference type="PIRSR" id="PIRSR001191-2"/>
    </source>
</evidence>
<dbReference type="GO" id="GO:0030574">
    <property type="term" value="P:collagen catabolic process"/>
    <property type="evidence" value="ECO:0007669"/>
    <property type="project" value="TreeGrafter"/>
</dbReference>
<evidence type="ECO:0000256" key="10">
    <source>
        <dbReference type="ARBA" id="ARBA00023145"/>
    </source>
</evidence>
<dbReference type="InterPro" id="IPR018487">
    <property type="entry name" value="Hemopexin-like_repeat"/>
</dbReference>